<dbReference type="OrthoDB" id="3801063at2759"/>
<feature type="compositionally biased region" description="Low complexity" evidence="1">
    <location>
        <begin position="339"/>
        <end position="349"/>
    </location>
</feature>
<proteinExistence type="predicted"/>
<keyword evidence="3" id="KW-1185">Reference proteome</keyword>
<dbReference type="AlphaFoldDB" id="A0A6G1JTQ3"/>
<feature type="compositionally biased region" description="Basic and acidic residues" evidence="1">
    <location>
        <begin position="435"/>
        <end position="446"/>
    </location>
</feature>
<evidence type="ECO:0000313" key="3">
    <source>
        <dbReference type="Proteomes" id="UP000799428"/>
    </source>
</evidence>
<feature type="compositionally biased region" description="Basic and acidic residues" evidence="1">
    <location>
        <begin position="31"/>
        <end position="45"/>
    </location>
</feature>
<evidence type="ECO:0000256" key="1">
    <source>
        <dbReference type="SAM" id="MobiDB-lite"/>
    </source>
</evidence>
<accession>A0A6G1JTQ3</accession>
<reference evidence="2" key="1">
    <citation type="journal article" date="2020" name="Stud. Mycol.">
        <title>101 Dothideomycetes genomes: a test case for predicting lifestyles and emergence of pathogens.</title>
        <authorList>
            <person name="Haridas S."/>
            <person name="Albert R."/>
            <person name="Binder M."/>
            <person name="Bloem J."/>
            <person name="Labutti K."/>
            <person name="Salamov A."/>
            <person name="Andreopoulos B."/>
            <person name="Baker S."/>
            <person name="Barry K."/>
            <person name="Bills G."/>
            <person name="Bluhm B."/>
            <person name="Cannon C."/>
            <person name="Castanera R."/>
            <person name="Culley D."/>
            <person name="Daum C."/>
            <person name="Ezra D."/>
            <person name="Gonzalez J."/>
            <person name="Henrissat B."/>
            <person name="Kuo A."/>
            <person name="Liang C."/>
            <person name="Lipzen A."/>
            <person name="Lutzoni F."/>
            <person name="Magnuson J."/>
            <person name="Mondo S."/>
            <person name="Nolan M."/>
            <person name="Ohm R."/>
            <person name="Pangilinan J."/>
            <person name="Park H.-J."/>
            <person name="Ramirez L."/>
            <person name="Alfaro M."/>
            <person name="Sun H."/>
            <person name="Tritt A."/>
            <person name="Yoshinaga Y."/>
            <person name="Zwiers L.-H."/>
            <person name="Turgeon B."/>
            <person name="Goodwin S."/>
            <person name="Spatafora J."/>
            <person name="Crous P."/>
            <person name="Grigoriev I."/>
        </authorList>
    </citation>
    <scope>NUCLEOTIDE SEQUENCE</scope>
    <source>
        <strain evidence="2">CBS 279.74</strain>
    </source>
</reference>
<feature type="region of interest" description="Disordered" evidence="1">
    <location>
        <begin position="302"/>
        <end position="363"/>
    </location>
</feature>
<sequence>MDAGETSPAVLEKAGEIDIPRWSVTSKIHTRKGDASDAAKDDAQAEPHNTAISLPTSGQDITQYLDSLVQAQGAVKGAPTIHFANDWASASEYKRKVTILPGLSLASDPTVQQVLIDREYWVQEMVKGISNLQNIKDKKGSVESKRFAAGKDDPRRLEAVCRAIFATLVDQITNGYRGYKNALLTLDDQQMSCLTRITNVVNALKEDKRVCRDVIDNDSRILDLVYAPLACARAKLEIAKNNEIKKAALVKKDSTLNQLQTSLSNDAAPAISAPAPPMGSSRSALVSSDRFLLTDVANTTSADDIPPSVGRSKPLSLAPDSASATPVPKPKRIRKSKSATPDPVATTPITPAPIPKRSRQSYIAPSSATLPLTSEETLKPDIYSAPVVVAPIPKMDTGSKLSDAPIIPVPSPRFSAAPATIPAIPRQVCVTPTKKTIDPHSSREKTPPPTSVSGALVFVPQASDSGSVAIGRKKRSHTDGKGQAPKTDQSSPSKRVKKAIKPNKSQSERAQVLGQLALGFTAQIRFS</sequence>
<protein>
    <submittedName>
        <fullName evidence="2">Uncharacterized protein</fullName>
    </submittedName>
</protein>
<organism evidence="2 3">
    <name type="scientific">Pleomassaria siparia CBS 279.74</name>
    <dbReference type="NCBI Taxonomy" id="1314801"/>
    <lineage>
        <taxon>Eukaryota</taxon>
        <taxon>Fungi</taxon>
        <taxon>Dikarya</taxon>
        <taxon>Ascomycota</taxon>
        <taxon>Pezizomycotina</taxon>
        <taxon>Dothideomycetes</taxon>
        <taxon>Pleosporomycetidae</taxon>
        <taxon>Pleosporales</taxon>
        <taxon>Pleomassariaceae</taxon>
        <taxon>Pleomassaria</taxon>
    </lineage>
</organism>
<feature type="region of interest" description="Disordered" evidence="1">
    <location>
        <begin position="431"/>
        <end position="508"/>
    </location>
</feature>
<evidence type="ECO:0000313" key="2">
    <source>
        <dbReference type="EMBL" id="KAF2703662.1"/>
    </source>
</evidence>
<dbReference type="EMBL" id="MU005786">
    <property type="protein sequence ID" value="KAF2703662.1"/>
    <property type="molecule type" value="Genomic_DNA"/>
</dbReference>
<dbReference type="Proteomes" id="UP000799428">
    <property type="component" value="Unassembled WGS sequence"/>
</dbReference>
<name>A0A6G1JTQ3_9PLEO</name>
<gene>
    <name evidence="2" type="ORF">K504DRAFT_538758</name>
</gene>
<feature type="region of interest" description="Disordered" evidence="1">
    <location>
        <begin position="28"/>
        <end position="55"/>
    </location>
</feature>